<proteinExistence type="predicted"/>
<feature type="compositionally biased region" description="Polar residues" evidence="1">
    <location>
        <begin position="492"/>
        <end position="502"/>
    </location>
</feature>
<accession>L7J2Y1</accession>
<gene>
    <name evidence="2" type="ORF">OOW_P131scaffold01138g13</name>
</gene>
<reference evidence="2" key="1">
    <citation type="journal article" date="2012" name="PLoS Genet.">
        <title>Comparative analysis of the genomes of two field isolates of the rice blast fungus Magnaporthe oryzae.</title>
        <authorList>
            <person name="Xue M."/>
            <person name="Yang J."/>
            <person name="Li Z."/>
            <person name="Hu S."/>
            <person name="Yao N."/>
            <person name="Dean R.A."/>
            <person name="Zhao W."/>
            <person name="Shen M."/>
            <person name="Zhang H."/>
            <person name="Li C."/>
            <person name="Liu L."/>
            <person name="Cao L."/>
            <person name="Xu X."/>
            <person name="Xing Y."/>
            <person name="Hsiang T."/>
            <person name="Zhang Z."/>
            <person name="Xu J.R."/>
            <person name="Peng Y.L."/>
        </authorList>
    </citation>
    <scope>NUCLEOTIDE SEQUENCE [LARGE SCALE GENOMIC DNA]</scope>
    <source>
        <strain evidence="2">P131</strain>
    </source>
</reference>
<dbReference type="EMBL" id="JH795456">
    <property type="protein sequence ID" value="ELQ61895.1"/>
    <property type="molecule type" value="Genomic_DNA"/>
</dbReference>
<feature type="region of interest" description="Disordered" evidence="1">
    <location>
        <begin position="486"/>
        <end position="515"/>
    </location>
</feature>
<protein>
    <submittedName>
        <fullName evidence="2">Uncharacterized protein</fullName>
    </submittedName>
</protein>
<evidence type="ECO:0000313" key="2">
    <source>
        <dbReference type="EMBL" id="ELQ61895.1"/>
    </source>
</evidence>
<evidence type="ECO:0000256" key="1">
    <source>
        <dbReference type="SAM" id="MobiDB-lite"/>
    </source>
</evidence>
<dbReference type="AlphaFoldDB" id="L7J2Y1"/>
<organism>
    <name type="scientific">Pyricularia oryzae (strain P131)</name>
    <name type="common">Rice blast fungus</name>
    <name type="synonym">Magnaporthe oryzae</name>
    <dbReference type="NCBI Taxonomy" id="1143193"/>
    <lineage>
        <taxon>Eukaryota</taxon>
        <taxon>Fungi</taxon>
        <taxon>Dikarya</taxon>
        <taxon>Ascomycota</taxon>
        <taxon>Pezizomycotina</taxon>
        <taxon>Sordariomycetes</taxon>
        <taxon>Sordariomycetidae</taxon>
        <taxon>Magnaporthales</taxon>
        <taxon>Pyriculariaceae</taxon>
        <taxon>Pyricularia</taxon>
    </lineage>
</organism>
<name>L7J2Y1_PYRO1</name>
<sequence length="619" mass="69819">MATLHLKNDRTRRVSSRFSGHDGHGLRICKLDAKVVKITTQNEREEIMCSWCISDLAEATPLKDALLSSWYYCRDQRGLDSSPCTSDSKLDWPYSVTSKRQTAACHVHIQTSRSPVRGRARDTGGLSSISHFFATAITDAIFASGVVDDIISQPQIKIYDFRPPEKFRVVLEKGFWSRYMTYHGLSRSRPLTANLQLLYRITETISRLLPSLPQIPANFTCGSRLLYEPFAFQSDRSCGQGDIDTCAYMIASCCHTPDRLLRGEKIRSRQSKDLSPLPLRLAALAERSETADFCHMPASTFVRWSRQSDSRGFTQDSPNVFNPAVQGGSVRCLNLILDAHHDRIGQLGVSTSEFWAHELRGELKLARERERENDEEVFRLLQFSLGLGLDVQLIAFEAQEKACNPRPKKLTGKLVAKTAQKKRHLKRLIKADLASRNNPLTFLLKGTKCIARGKQNKKTGCQISQAVHAQNSDGPDNVYWLQKRPYRHSRRSQTQTRKSLFKSSHGKQWIQSRAKVSPRAMMATRYANAVTGKNVPPKHFGRGSILPRTIRDSGRLEFNPPETINKAYADTGTKKGTPLVFSHQGSAQDPTDGRFKKIMATQHLKSTTYMANDHPIPFE</sequence>